<proteinExistence type="predicted"/>
<dbReference type="InterPro" id="IPR021427">
    <property type="entry name" value="DUF3077"/>
</dbReference>
<gene>
    <name evidence="1" type="ORF">N5C08_01895</name>
</gene>
<evidence type="ECO:0000313" key="1">
    <source>
        <dbReference type="EMBL" id="UXH40331.1"/>
    </source>
</evidence>
<evidence type="ECO:0000313" key="2">
    <source>
        <dbReference type="Proteomes" id="UP001064504"/>
    </source>
</evidence>
<dbReference type="EMBL" id="CP104557">
    <property type="protein sequence ID" value="UXH40331.1"/>
    <property type="molecule type" value="Genomic_DNA"/>
</dbReference>
<accession>A0ABY6AQ01</accession>
<keyword evidence="2" id="KW-1185">Reference proteome</keyword>
<protein>
    <submittedName>
        <fullName evidence="1">DUF3077 domain-containing protein</fullName>
    </submittedName>
</protein>
<sequence>MTRDDTKTTVGKKFIHQGEDYTHPLFCIAPGIPCQSAREQASELMGYVRDLTIDGLMDNKPQLLWASHYLSALAKALMGDVELGMMR</sequence>
<dbReference type="Pfam" id="PF11275">
    <property type="entry name" value="DUF3077"/>
    <property type="match status" value="1"/>
</dbReference>
<reference evidence="1" key="1">
    <citation type="submission" date="2022-09" db="EMBL/GenBank/DDBJ databases">
        <title>Complete genome sequence of Pseudomonas promysalinigenes strain RL-WG26, a newly isolated PGPR with the potential for plant salinity stress alleviation.</title>
        <authorList>
            <person name="Ren L."/>
            <person name="Wang G."/>
            <person name="Hu H."/>
        </authorList>
    </citation>
    <scope>NUCLEOTIDE SEQUENCE</scope>
    <source>
        <strain evidence="1">RL-WG26</strain>
    </source>
</reference>
<organism evidence="1 2">
    <name type="scientific">Pseudomonas promysalinigenes</name>
    <dbReference type="NCBI Taxonomy" id="485898"/>
    <lineage>
        <taxon>Bacteria</taxon>
        <taxon>Pseudomonadati</taxon>
        <taxon>Pseudomonadota</taxon>
        <taxon>Gammaproteobacteria</taxon>
        <taxon>Pseudomonadales</taxon>
        <taxon>Pseudomonadaceae</taxon>
        <taxon>Pseudomonas</taxon>
    </lineage>
</organism>
<dbReference type="RefSeq" id="WP_261744584.1">
    <property type="nucleotide sequence ID" value="NZ_CP104557.1"/>
</dbReference>
<name>A0ABY6AQ01_9PSED</name>
<dbReference type="Proteomes" id="UP001064504">
    <property type="component" value="Chromosome"/>
</dbReference>